<keyword evidence="9" id="KW-0472">Membrane</keyword>
<dbReference type="PANTHER" id="PTHR21573:SF0">
    <property type="entry name" value="ER MEMBRANE PROTEIN COMPLEX SUBUNIT 1"/>
    <property type="match status" value="1"/>
</dbReference>
<evidence type="ECO:0000259" key="13">
    <source>
        <dbReference type="Pfam" id="PF07774"/>
    </source>
</evidence>
<dbReference type="Pfam" id="PF07774">
    <property type="entry name" value="EMC1_C"/>
    <property type="match status" value="1"/>
</dbReference>
<dbReference type="AlphaFoldDB" id="A0A8C0CAE3"/>
<evidence type="ECO:0000256" key="1">
    <source>
        <dbReference type="ARBA" id="ARBA00004115"/>
    </source>
</evidence>
<evidence type="ECO:0000256" key="6">
    <source>
        <dbReference type="ARBA" id="ARBA00022729"/>
    </source>
</evidence>
<evidence type="ECO:0000313" key="15">
    <source>
        <dbReference type="Ensembl" id="ENSBMSP00010002390.1"/>
    </source>
</evidence>
<evidence type="ECO:0000256" key="2">
    <source>
        <dbReference type="ARBA" id="ARBA00007904"/>
    </source>
</evidence>
<dbReference type="InterPro" id="IPR011047">
    <property type="entry name" value="Quinoprotein_ADH-like_sf"/>
</dbReference>
<keyword evidence="8" id="KW-1133">Transmembrane helix</keyword>
<name>A0A8C0CAE3_BALMU</name>
<evidence type="ECO:0000256" key="4">
    <source>
        <dbReference type="ARBA" id="ARBA00020824"/>
    </source>
</evidence>
<evidence type="ECO:0000256" key="7">
    <source>
        <dbReference type="ARBA" id="ARBA00022824"/>
    </source>
</evidence>
<gene>
    <name evidence="15" type="primary">EMC1</name>
</gene>
<protein>
    <recommendedName>
        <fullName evidence="4">ER membrane protein complex subunit 1</fullName>
    </recommendedName>
</protein>
<evidence type="ECO:0000256" key="3">
    <source>
        <dbReference type="ARBA" id="ARBA00011276"/>
    </source>
</evidence>
<comment type="subcellular location">
    <subcellularLocation>
        <location evidence="1">Endoplasmic reticulum membrane</location>
        <topology evidence="1">Single-pass type I membrane protein</topology>
    </subcellularLocation>
</comment>
<reference evidence="15" key="1">
    <citation type="submission" date="2023-09" db="UniProtKB">
        <authorList>
            <consortium name="Ensembl"/>
        </authorList>
    </citation>
    <scope>IDENTIFICATION</scope>
</reference>
<accession>A0A8C0CAE3</accession>
<dbReference type="GO" id="GO:0072546">
    <property type="term" value="C:EMC complex"/>
    <property type="evidence" value="ECO:0007669"/>
    <property type="project" value="InterPro"/>
</dbReference>
<dbReference type="Pfam" id="PF25293">
    <property type="entry name" value="Beta-prop_EMC1_N"/>
    <property type="match status" value="1"/>
</dbReference>
<dbReference type="InterPro" id="IPR015943">
    <property type="entry name" value="WD40/YVTN_repeat-like_dom_sf"/>
</dbReference>
<keyword evidence="10" id="KW-1015">Disulfide bond</keyword>
<evidence type="ECO:0000256" key="12">
    <source>
        <dbReference type="SAM" id="SignalP"/>
    </source>
</evidence>
<dbReference type="SUPFAM" id="SSF50998">
    <property type="entry name" value="Quinoprotein alcohol dehydrogenase-like"/>
    <property type="match status" value="1"/>
</dbReference>
<evidence type="ECO:0000256" key="10">
    <source>
        <dbReference type="ARBA" id="ARBA00023157"/>
    </source>
</evidence>
<sequence>MAAAVEASRFWLWVALLIPAAAVYEDQVGKFDWRQQYVGKLKFASLEFSPGSKKLVVATEKNVIAALNSRTGEILWRHVDKGTVEGAVDAMLLCGQDAITVSNGGRIMRSWETNIGGLNWEITLDSGSFQALGLVGLQESVRYIAVLKKTTLALHHLSSGHLKWVEHLPESDSIHYQMVYSYGSGVVWALGVVPFSHVNIVKFNVEDGEIVQQVRVSTPWLKSLTRACGVVDEAVLVCPDPSSRSLQTLALETEWELRQIPLQSLDLEFASEFQPRVLPTQPNPVDPTRAQFFLQLSPSHYALLHYHHGVLSLLKNFPQTALVSFATTGEKTVAAVMTCRNEADSLPCFNQTYTINLYLMETGRRLLDTTITFSLEQNGTRPERMYIQVFLKKDDSVGYRALVQTEDHLLLFLQQLAGRVVLWSREESLAEAVCLEMVDLPLTGAQAELEGEFGKKADGLLGMFLKRLSSQLILLQAWTSHLWKMFYDARKPRSQIKNEINIDTLARDEFNLQKMMVMVTASGKLFGIESSSGTILWKQYLPSVKPDSSFKLMVQRTTAHFPHPPQCTLLVKDKETGMSSLYVFNPIFGKWSQVAPPVLKRPILQSLLLPIMDQDYAKVLLLIDDEYKVTAFPATRNVLRQLHELAPSIFFYLVDADQGRLCGYRLRKDLTTELSWELTIPPEVQRIVQVKGKRSSEHVHSQGRVMGDRSVLYKSLNPNLLAVVTESTDVHHERTFIGIFLVDGVTGRIIHSSVQRKAKGPVHIVHAENWVVVSNWNTKARRNEFTALELYEGTEQYNATAFTVLPSFPSAISAMEATITERGITSRHLLIGLPSGAILSLPKALLDPRRPEIPTEQSREENLIPYSPDVQIHAERYLYTAPSGLESTCLVVAYGLDIYQTRVYPSKQFDVLKDDYDYVLISSVLFGLVFATMITKRLAQVKLLNRAWR</sequence>
<dbReference type="GeneTree" id="ENSGT00390000002461"/>
<dbReference type="PANTHER" id="PTHR21573">
    <property type="entry name" value="ER MEMBRANE PROTEIN COMPLEX SUBUNIT 1"/>
    <property type="match status" value="1"/>
</dbReference>
<evidence type="ECO:0000256" key="5">
    <source>
        <dbReference type="ARBA" id="ARBA00022692"/>
    </source>
</evidence>
<dbReference type="GO" id="GO:0034975">
    <property type="term" value="P:protein folding in endoplasmic reticulum"/>
    <property type="evidence" value="ECO:0007669"/>
    <property type="project" value="TreeGrafter"/>
</dbReference>
<keyword evidence="11" id="KW-0325">Glycoprotein</keyword>
<keyword evidence="6 12" id="KW-0732">Signal</keyword>
<organism evidence="15">
    <name type="scientific">Balaenoptera musculus</name>
    <name type="common">Blue whale</name>
    <dbReference type="NCBI Taxonomy" id="9771"/>
    <lineage>
        <taxon>Eukaryota</taxon>
        <taxon>Metazoa</taxon>
        <taxon>Chordata</taxon>
        <taxon>Craniata</taxon>
        <taxon>Vertebrata</taxon>
        <taxon>Euteleostomi</taxon>
        <taxon>Mammalia</taxon>
        <taxon>Eutheria</taxon>
        <taxon>Laurasiatheria</taxon>
        <taxon>Artiodactyla</taxon>
        <taxon>Whippomorpha</taxon>
        <taxon>Cetacea</taxon>
        <taxon>Mysticeti</taxon>
        <taxon>Balaenopteridae</taxon>
        <taxon>Balaenoptera</taxon>
    </lineage>
</organism>
<dbReference type="InterPro" id="IPR026895">
    <property type="entry name" value="EMC1"/>
</dbReference>
<feature type="domain" description="EMC1 first beta-propeller" evidence="14">
    <location>
        <begin position="22"/>
        <end position="427"/>
    </location>
</feature>
<evidence type="ECO:0000256" key="11">
    <source>
        <dbReference type="ARBA" id="ARBA00023180"/>
    </source>
</evidence>
<dbReference type="Gene3D" id="2.130.10.10">
    <property type="entry name" value="YVTN repeat-like/Quinoprotein amine dehydrogenase"/>
    <property type="match status" value="1"/>
</dbReference>
<dbReference type="InterPro" id="IPR011678">
    <property type="entry name" value="EMC1_C"/>
</dbReference>
<comment type="similarity">
    <text evidence="2">Belongs to the EMC1 family.</text>
</comment>
<feature type="domain" description="ER membrane protein complex subunit 1 C-terminal" evidence="13">
    <location>
        <begin position="767"/>
        <end position="948"/>
    </location>
</feature>
<feature type="signal peptide" evidence="12">
    <location>
        <begin position="1"/>
        <end position="22"/>
    </location>
</feature>
<feature type="chain" id="PRO_5034494545" description="ER membrane protein complex subunit 1" evidence="12">
    <location>
        <begin position="23"/>
        <end position="949"/>
    </location>
</feature>
<dbReference type="InterPro" id="IPR058545">
    <property type="entry name" value="Beta-prop_EMC1_1st"/>
</dbReference>
<dbReference type="Ensembl" id="ENSBMST00010002645.1">
    <property type="protein sequence ID" value="ENSBMSP00010002390.1"/>
    <property type="gene ID" value="ENSBMSG00010001794.1"/>
</dbReference>
<comment type="subunit">
    <text evidence="3">Component of the ER membrane protein complex (EMC).</text>
</comment>
<dbReference type="FunFam" id="2.130.10.10:FF:000163">
    <property type="entry name" value="ER membrane protein complex subunit 1 isoform X2"/>
    <property type="match status" value="1"/>
</dbReference>
<evidence type="ECO:0000256" key="9">
    <source>
        <dbReference type="ARBA" id="ARBA00023136"/>
    </source>
</evidence>
<evidence type="ECO:0000259" key="14">
    <source>
        <dbReference type="Pfam" id="PF25293"/>
    </source>
</evidence>
<proteinExistence type="inferred from homology"/>
<keyword evidence="5" id="KW-0812">Transmembrane</keyword>
<evidence type="ECO:0000256" key="8">
    <source>
        <dbReference type="ARBA" id="ARBA00022989"/>
    </source>
</evidence>
<keyword evidence="7" id="KW-0256">Endoplasmic reticulum</keyword>